<evidence type="ECO:0000313" key="1">
    <source>
        <dbReference type="EMBL" id="MFC0213422.1"/>
    </source>
</evidence>
<dbReference type="Pfam" id="PF10903">
    <property type="entry name" value="DUF2691"/>
    <property type="match status" value="1"/>
</dbReference>
<dbReference type="Proteomes" id="UP001589776">
    <property type="component" value="Unassembled WGS sequence"/>
</dbReference>
<dbReference type="EMBL" id="JBHLWN010000050">
    <property type="protein sequence ID" value="MFC0213422.1"/>
    <property type="molecule type" value="Genomic_DNA"/>
</dbReference>
<reference evidence="1 2" key="1">
    <citation type="submission" date="2024-09" db="EMBL/GenBank/DDBJ databases">
        <authorList>
            <person name="Sun Q."/>
            <person name="Mori K."/>
        </authorList>
    </citation>
    <scope>NUCLEOTIDE SEQUENCE [LARGE SCALE GENOMIC DNA]</scope>
    <source>
        <strain evidence="1 2">CCM 7759</strain>
    </source>
</reference>
<accession>A0ABV6DL98</accession>
<dbReference type="RefSeq" id="WP_377470732.1">
    <property type="nucleotide sequence ID" value="NZ_JBHLWN010000050.1"/>
</dbReference>
<gene>
    <name evidence="1" type="ORF">ACFFK0_13315</name>
</gene>
<dbReference type="InterPro" id="IPR020216">
    <property type="entry name" value="Uncharacterised_YncE"/>
</dbReference>
<proteinExistence type="predicted"/>
<name>A0ABV6DL98_9BACL</name>
<sequence>MQPISAGTSGALPNGAPIVDVRTYEEFVHIDCQLVLLVVDCVYGVIYCKDQETLARLYRHANSSKLKHVEYVTDENDCRSRLSVW</sequence>
<organism evidence="1 2">
    <name type="scientific">Paenibacillus chartarius</name>
    <dbReference type="NCBI Taxonomy" id="747481"/>
    <lineage>
        <taxon>Bacteria</taxon>
        <taxon>Bacillati</taxon>
        <taxon>Bacillota</taxon>
        <taxon>Bacilli</taxon>
        <taxon>Bacillales</taxon>
        <taxon>Paenibacillaceae</taxon>
        <taxon>Paenibacillus</taxon>
    </lineage>
</organism>
<comment type="caution">
    <text evidence="1">The sequence shown here is derived from an EMBL/GenBank/DDBJ whole genome shotgun (WGS) entry which is preliminary data.</text>
</comment>
<evidence type="ECO:0000313" key="2">
    <source>
        <dbReference type="Proteomes" id="UP001589776"/>
    </source>
</evidence>
<keyword evidence="2" id="KW-1185">Reference proteome</keyword>
<protein>
    <submittedName>
        <fullName evidence="1">DUF2691 family protein</fullName>
    </submittedName>
</protein>